<protein>
    <submittedName>
        <fullName evidence="2">Uncharacterized protein</fullName>
    </submittedName>
</protein>
<evidence type="ECO:0000313" key="2">
    <source>
        <dbReference type="EMBL" id="QDU75675.1"/>
    </source>
</evidence>
<sequence length="415" mass="46711" precursor="true">MSRSNQPRNRAIASRCILLLARISCALFLLANVNDLRAQEPFRPSPESFPSIDQAKAYRGELVFVDHVNRRGSLRLHVDDHYHEGHLHHFAMLPYGEIYYHGAPAELRDIPIGTVLYGQFYLPPDPKTSAVPNVNGNNVTAPRENHAILLEDGPSLCLREKKAWKLKEVIIHGAEGELVASLDREEGGDGLGGEHKLTIDGSTRIWRGHELLGMDELVGEGTWPANGQKQLDGQAVQLALAWHPRYLYQQFHVADIWLDETAMSVASARQRGRHIRHIRTRWMPARVEEVQYGEFGQATVTATLFGGMDRSLYADFKPGVGGKMAAAENTLRTWWPDHDGMDGKITSVEKVDADPPLGSSGIQIQFEVPLILEGFRPGRVVRIRPQNWPNVKPPVEERVRNFEDRWPSADLFQNK</sequence>
<keyword evidence="1" id="KW-0732">Signal</keyword>
<dbReference type="AlphaFoldDB" id="A0A518C8W6"/>
<feature type="signal peptide" evidence="1">
    <location>
        <begin position="1"/>
        <end position="31"/>
    </location>
</feature>
<name>A0A518C8W6_9BACT</name>
<organism evidence="2 3">
    <name type="scientific">Bremerella volcania</name>
    <dbReference type="NCBI Taxonomy" id="2527984"/>
    <lineage>
        <taxon>Bacteria</taxon>
        <taxon>Pseudomonadati</taxon>
        <taxon>Planctomycetota</taxon>
        <taxon>Planctomycetia</taxon>
        <taxon>Pirellulales</taxon>
        <taxon>Pirellulaceae</taxon>
        <taxon>Bremerella</taxon>
    </lineage>
</organism>
<evidence type="ECO:0000313" key="3">
    <source>
        <dbReference type="Proteomes" id="UP000318626"/>
    </source>
</evidence>
<reference evidence="3" key="1">
    <citation type="submission" date="2019-02" db="EMBL/GenBank/DDBJ databases">
        <title>Deep-cultivation of Planctomycetes and their phenomic and genomic characterization uncovers novel biology.</title>
        <authorList>
            <person name="Wiegand S."/>
            <person name="Jogler M."/>
            <person name="Boedeker C."/>
            <person name="Pinto D."/>
            <person name="Vollmers J."/>
            <person name="Rivas-Marin E."/>
            <person name="Kohn T."/>
            <person name="Peeters S.H."/>
            <person name="Heuer A."/>
            <person name="Rast P."/>
            <person name="Oberbeckmann S."/>
            <person name="Bunk B."/>
            <person name="Jeske O."/>
            <person name="Meyerdierks A."/>
            <person name="Storesund J.E."/>
            <person name="Kallscheuer N."/>
            <person name="Luecker S."/>
            <person name="Lage O.M."/>
            <person name="Pohl T."/>
            <person name="Merkel B.J."/>
            <person name="Hornburger P."/>
            <person name="Mueller R.-W."/>
            <person name="Bruemmer F."/>
            <person name="Labrenz M."/>
            <person name="Spormann A.M."/>
            <person name="Op den Camp H."/>
            <person name="Overmann J."/>
            <person name="Amann R."/>
            <person name="Jetten M.S.M."/>
            <person name="Mascher T."/>
            <person name="Medema M.H."/>
            <person name="Devos D.P."/>
            <person name="Kaster A.-K."/>
            <person name="Ovreas L."/>
            <person name="Rohde M."/>
            <person name="Galperin M.Y."/>
            <person name="Jogler C."/>
        </authorList>
    </citation>
    <scope>NUCLEOTIDE SEQUENCE [LARGE SCALE GENOMIC DNA]</scope>
    <source>
        <strain evidence="3">Pan97</strain>
    </source>
</reference>
<keyword evidence="3" id="KW-1185">Reference proteome</keyword>
<dbReference type="KEGG" id="bvo:Pan97_27090"/>
<dbReference type="EMBL" id="CP036289">
    <property type="protein sequence ID" value="QDU75675.1"/>
    <property type="molecule type" value="Genomic_DNA"/>
</dbReference>
<dbReference type="Proteomes" id="UP000318626">
    <property type="component" value="Chromosome"/>
</dbReference>
<accession>A0A518C8W6</accession>
<evidence type="ECO:0000256" key="1">
    <source>
        <dbReference type="SAM" id="SignalP"/>
    </source>
</evidence>
<feature type="chain" id="PRO_5021953491" evidence="1">
    <location>
        <begin position="32"/>
        <end position="415"/>
    </location>
</feature>
<proteinExistence type="predicted"/>
<gene>
    <name evidence="2" type="ORF">Pan97_27090</name>
</gene>